<dbReference type="EMBL" id="CP031517">
    <property type="protein sequence ID" value="QOS40326.1"/>
    <property type="molecule type" value="Genomic_DNA"/>
</dbReference>
<evidence type="ECO:0000256" key="1">
    <source>
        <dbReference type="SAM" id="SignalP"/>
    </source>
</evidence>
<gene>
    <name evidence="3" type="ORF">DYE49_07595</name>
    <name evidence="2" type="ORF">HNP77_000300</name>
</gene>
<evidence type="ECO:0000313" key="3">
    <source>
        <dbReference type="EMBL" id="QOS40326.1"/>
    </source>
</evidence>
<keyword evidence="1" id="KW-0732">Signal</keyword>
<sequence length="136" mass="15288">MKKLISLLGLLFLATAVFAQTFTLKTADKNPCKITLDGDFIIIEETLLGGYINRITLPKTKFTAIKTMVPTEEGCKSVINNPPYMETTDNIYIVEEQNNPQVIGYLSSMAVYQQKIIMGIWLNKKDIEAIAKKLKL</sequence>
<name>A0A840SDE3_9SPIR</name>
<accession>A0A840SDE3</accession>
<evidence type="ECO:0000313" key="4">
    <source>
        <dbReference type="Proteomes" id="UP000578697"/>
    </source>
</evidence>
<dbReference type="EMBL" id="JACHFR010000001">
    <property type="protein sequence ID" value="MBB5217956.1"/>
    <property type="molecule type" value="Genomic_DNA"/>
</dbReference>
<evidence type="ECO:0000313" key="2">
    <source>
        <dbReference type="EMBL" id="MBB5217956.1"/>
    </source>
</evidence>
<protein>
    <recommendedName>
        <fullName evidence="6">DUF4367 domain-containing protein</fullName>
    </recommendedName>
</protein>
<proteinExistence type="predicted"/>
<feature type="signal peptide" evidence="1">
    <location>
        <begin position="1"/>
        <end position="19"/>
    </location>
</feature>
<feature type="chain" id="PRO_5036240797" description="DUF4367 domain-containing protein" evidence="1">
    <location>
        <begin position="20"/>
        <end position="136"/>
    </location>
</feature>
<dbReference type="RefSeq" id="WP_184651395.1">
    <property type="nucleotide sequence ID" value="NZ_JACHFR010000001.1"/>
</dbReference>
<dbReference type="AlphaFoldDB" id="A0A840SDE3"/>
<evidence type="ECO:0008006" key="6">
    <source>
        <dbReference type="Google" id="ProtNLM"/>
    </source>
</evidence>
<reference evidence="3 5" key="1">
    <citation type="submission" date="2018-08" db="EMBL/GenBank/DDBJ databases">
        <title>The first complete genome of Treponema rectale (CHPAT), a commensal spirochete of the bovine rectum.</title>
        <authorList>
            <person name="Staton G.J."/>
            <person name="Clegg S.R."/>
            <person name="Carter S.D."/>
            <person name="Radford A.D."/>
            <person name="Darby A."/>
            <person name="Hall N."/>
            <person name="Birtles R.J."/>
            <person name="Evans N.J."/>
        </authorList>
    </citation>
    <scope>NUCLEOTIDE SEQUENCE [LARGE SCALE GENOMIC DNA]</scope>
    <source>
        <strain evidence="3 5">CHPA</strain>
    </source>
</reference>
<dbReference type="Proteomes" id="UP000578697">
    <property type="component" value="Unassembled WGS sequence"/>
</dbReference>
<keyword evidence="4" id="KW-1185">Reference proteome</keyword>
<organism evidence="2 4">
    <name type="scientific">Treponema rectale</name>
    <dbReference type="NCBI Taxonomy" id="744512"/>
    <lineage>
        <taxon>Bacteria</taxon>
        <taxon>Pseudomonadati</taxon>
        <taxon>Spirochaetota</taxon>
        <taxon>Spirochaetia</taxon>
        <taxon>Spirochaetales</taxon>
        <taxon>Treponemataceae</taxon>
        <taxon>Treponema</taxon>
    </lineage>
</organism>
<reference evidence="2 4" key="2">
    <citation type="submission" date="2020-08" db="EMBL/GenBank/DDBJ databases">
        <title>Genomic Encyclopedia of Type Strains, Phase IV (KMG-IV): sequencing the most valuable type-strain genomes for metagenomic binning, comparative biology and taxonomic classification.</title>
        <authorList>
            <person name="Goeker M."/>
        </authorList>
    </citation>
    <scope>NUCLEOTIDE SEQUENCE [LARGE SCALE GENOMIC DNA]</scope>
    <source>
        <strain evidence="2 4">DSM 103679</strain>
    </source>
</reference>
<dbReference type="Proteomes" id="UP000593591">
    <property type="component" value="Chromosome"/>
</dbReference>
<dbReference type="KEGG" id="trc:DYE49_07595"/>
<evidence type="ECO:0000313" key="5">
    <source>
        <dbReference type="Proteomes" id="UP000593591"/>
    </source>
</evidence>